<dbReference type="GO" id="GO:0005875">
    <property type="term" value="C:microtubule associated complex"/>
    <property type="evidence" value="ECO:0007669"/>
    <property type="project" value="TreeGrafter"/>
</dbReference>
<evidence type="ECO:0000313" key="7">
    <source>
        <dbReference type="EMBL" id="TRZ20659.1"/>
    </source>
</evidence>
<reference evidence="7" key="1">
    <citation type="submission" date="2019-04" db="EMBL/GenBank/DDBJ databases">
        <title>Genome assembly of Zosterops borbonicus 15179.</title>
        <authorList>
            <person name="Leroy T."/>
            <person name="Anselmetti Y."/>
            <person name="Tilak M.-K."/>
            <person name="Nabholz B."/>
        </authorList>
    </citation>
    <scope>NUCLEOTIDE SEQUENCE</scope>
    <source>
        <strain evidence="7">HGM_15179</strain>
        <tissue evidence="7">Muscle</tissue>
    </source>
</reference>
<keyword evidence="8" id="KW-1185">Reference proteome</keyword>
<dbReference type="PANTHER" id="PTHR47969:SF8">
    <property type="entry name" value="KINESIN FAMILY MEMBER 7"/>
    <property type="match status" value="1"/>
</dbReference>
<organism evidence="7 8">
    <name type="scientific">Zosterops borbonicus</name>
    <dbReference type="NCBI Taxonomy" id="364589"/>
    <lineage>
        <taxon>Eukaryota</taxon>
        <taxon>Metazoa</taxon>
        <taxon>Chordata</taxon>
        <taxon>Craniata</taxon>
        <taxon>Vertebrata</taxon>
        <taxon>Euteleostomi</taxon>
        <taxon>Archelosauria</taxon>
        <taxon>Archosauria</taxon>
        <taxon>Dinosauria</taxon>
        <taxon>Saurischia</taxon>
        <taxon>Theropoda</taxon>
        <taxon>Coelurosauria</taxon>
        <taxon>Aves</taxon>
        <taxon>Neognathae</taxon>
        <taxon>Neoaves</taxon>
        <taxon>Telluraves</taxon>
        <taxon>Australaves</taxon>
        <taxon>Passeriformes</taxon>
        <taxon>Sylvioidea</taxon>
        <taxon>Zosteropidae</taxon>
        <taxon>Zosterops</taxon>
    </lineage>
</organism>
<evidence type="ECO:0000313" key="8">
    <source>
        <dbReference type="Proteomes" id="UP000796761"/>
    </source>
</evidence>
<comment type="subcellular location">
    <subcellularLocation>
        <location evidence="1">Cytoplasm</location>
        <location evidence="1">Cytoskeleton</location>
    </subcellularLocation>
</comment>
<dbReference type="InterPro" id="IPR027417">
    <property type="entry name" value="P-loop_NTPase"/>
</dbReference>
<sequence length="81" mass="8818">MAAEAAAVRVAVRVRPLLPREALRGHRPCLRGDAATGEVALGRRRFRFAAVLPETAGQAAVYRACVQPLLRAFFRGFNATE</sequence>
<dbReference type="AlphaFoldDB" id="A0A8K1LNN8"/>
<dbReference type="GO" id="GO:0008017">
    <property type="term" value="F:microtubule binding"/>
    <property type="evidence" value="ECO:0007669"/>
    <property type="project" value="InterPro"/>
</dbReference>
<accession>A0A8K1LNN8</accession>
<dbReference type="GO" id="GO:0003777">
    <property type="term" value="F:microtubule motor activity"/>
    <property type="evidence" value="ECO:0007669"/>
    <property type="project" value="InterPro"/>
</dbReference>
<evidence type="ECO:0000256" key="3">
    <source>
        <dbReference type="ARBA" id="ARBA00022840"/>
    </source>
</evidence>
<keyword evidence="3" id="KW-0067">ATP-binding</keyword>
<dbReference type="GO" id="GO:0007018">
    <property type="term" value="P:microtubule-based movement"/>
    <property type="evidence" value="ECO:0007669"/>
    <property type="project" value="InterPro"/>
</dbReference>
<dbReference type="InterPro" id="IPR001752">
    <property type="entry name" value="Kinesin_motor_dom"/>
</dbReference>
<protein>
    <recommendedName>
        <fullName evidence="6">Kinesin motor domain-containing protein</fullName>
    </recommendedName>
</protein>
<dbReference type="PROSITE" id="PS50067">
    <property type="entry name" value="KINESIN_MOTOR_2"/>
    <property type="match status" value="1"/>
</dbReference>
<evidence type="ECO:0000256" key="5">
    <source>
        <dbReference type="PROSITE-ProRule" id="PRU00283"/>
    </source>
</evidence>
<proteinExistence type="inferred from homology"/>
<evidence type="ECO:0000256" key="1">
    <source>
        <dbReference type="ARBA" id="ARBA00004245"/>
    </source>
</evidence>
<name>A0A8K1LNN8_9PASS</name>
<keyword evidence="4" id="KW-0206">Cytoskeleton</keyword>
<evidence type="ECO:0000259" key="6">
    <source>
        <dbReference type="PROSITE" id="PS50067"/>
    </source>
</evidence>
<dbReference type="InterPro" id="IPR027640">
    <property type="entry name" value="Kinesin-like_fam"/>
</dbReference>
<dbReference type="PANTHER" id="PTHR47969">
    <property type="entry name" value="CHROMOSOME-ASSOCIATED KINESIN KIF4A-RELATED"/>
    <property type="match status" value="1"/>
</dbReference>
<comment type="caution">
    <text evidence="7">The sequence shown here is derived from an EMBL/GenBank/DDBJ whole genome shotgun (WGS) entry which is preliminary data.</text>
</comment>
<dbReference type="GO" id="GO:0007052">
    <property type="term" value="P:mitotic spindle organization"/>
    <property type="evidence" value="ECO:0007669"/>
    <property type="project" value="TreeGrafter"/>
</dbReference>
<dbReference type="Proteomes" id="UP000796761">
    <property type="component" value="Unassembled WGS sequence"/>
</dbReference>
<dbReference type="GO" id="GO:0005524">
    <property type="term" value="F:ATP binding"/>
    <property type="evidence" value="ECO:0007669"/>
    <property type="project" value="UniProtKB-KW"/>
</dbReference>
<evidence type="ECO:0000256" key="4">
    <source>
        <dbReference type="ARBA" id="ARBA00023212"/>
    </source>
</evidence>
<comment type="caution">
    <text evidence="5">Lacks conserved residue(s) required for the propagation of feature annotation.</text>
</comment>
<dbReference type="InterPro" id="IPR036961">
    <property type="entry name" value="Kinesin_motor_dom_sf"/>
</dbReference>
<dbReference type="Gene3D" id="3.40.850.10">
    <property type="entry name" value="Kinesin motor domain"/>
    <property type="match status" value="1"/>
</dbReference>
<keyword evidence="2" id="KW-0547">Nucleotide-binding</keyword>
<dbReference type="SUPFAM" id="SSF52540">
    <property type="entry name" value="P-loop containing nucleoside triphosphate hydrolases"/>
    <property type="match status" value="1"/>
</dbReference>
<feature type="domain" description="Kinesin motor" evidence="6">
    <location>
        <begin position="7"/>
        <end position="81"/>
    </location>
</feature>
<keyword evidence="4" id="KW-0963">Cytoplasm</keyword>
<gene>
    <name evidence="7" type="ORF">HGM15179_006467</name>
</gene>
<evidence type="ECO:0000256" key="2">
    <source>
        <dbReference type="ARBA" id="ARBA00022741"/>
    </source>
</evidence>
<dbReference type="OrthoDB" id="3176171at2759"/>
<comment type="similarity">
    <text evidence="5">Belongs to the TRAFAC class myosin-kinesin ATPase superfamily. Kinesin family.</text>
</comment>
<dbReference type="GO" id="GO:0051231">
    <property type="term" value="P:spindle elongation"/>
    <property type="evidence" value="ECO:0007669"/>
    <property type="project" value="TreeGrafter"/>
</dbReference>
<dbReference type="EMBL" id="SWJQ01000143">
    <property type="protein sequence ID" value="TRZ20659.1"/>
    <property type="molecule type" value="Genomic_DNA"/>
</dbReference>